<keyword evidence="1" id="KW-0472">Membrane</keyword>
<dbReference type="GO" id="GO:0016020">
    <property type="term" value="C:membrane"/>
    <property type="evidence" value="ECO:0007669"/>
    <property type="project" value="InterPro"/>
</dbReference>
<dbReference type="Pfam" id="PF03203">
    <property type="entry name" value="MerC"/>
    <property type="match status" value="1"/>
</dbReference>
<evidence type="ECO:0000313" key="3">
    <source>
        <dbReference type="Proteomes" id="UP000693970"/>
    </source>
</evidence>
<keyword evidence="3" id="KW-1185">Reference proteome</keyword>
<gene>
    <name evidence="2" type="ORF">IV203_030747</name>
</gene>
<keyword evidence="1" id="KW-0812">Transmembrane</keyword>
<dbReference type="AlphaFoldDB" id="A0A9K3LU19"/>
<keyword evidence="1" id="KW-1133">Transmembrane helix</keyword>
<proteinExistence type="predicted"/>
<feature type="transmembrane region" description="Helical" evidence="1">
    <location>
        <begin position="160"/>
        <end position="177"/>
    </location>
</feature>
<reference evidence="2" key="1">
    <citation type="journal article" date="2021" name="Sci. Rep.">
        <title>Diploid genomic architecture of Nitzschia inconspicua, an elite biomass production diatom.</title>
        <authorList>
            <person name="Oliver A."/>
            <person name="Podell S."/>
            <person name="Pinowska A."/>
            <person name="Traller J.C."/>
            <person name="Smith S.R."/>
            <person name="McClure R."/>
            <person name="Beliaev A."/>
            <person name="Bohutskyi P."/>
            <person name="Hill E.A."/>
            <person name="Rabines A."/>
            <person name="Zheng H."/>
            <person name="Allen L.Z."/>
            <person name="Kuo A."/>
            <person name="Grigoriev I.V."/>
            <person name="Allen A.E."/>
            <person name="Hazlebeck D."/>
            <person name="Allen E.E."/>
        </authorList>
    </citation>
    <scope>NUCLEOTIDE SEQUENCE</scope>
    <source>
        <strain evidence="2">Hildebrandi</strain>
    </source>
</reference>
<reference evidence="2" key="2">
    <citation type="submission" date="2021-04" db="EMBL/GenBank/DDBJ databases">
        <authorList>
            <person name="Podell S."/>
        </authorList>
    </citation>
    <scope>NUCLEOTIDE SEQUENCE</scope>
    <source>
        <strain evidence="2">Hildebrandi</strain>
    </source>
</reference>
<dbReference type="Proteomes" id="UP000693970">
    <property type="component" value="Unassembled WGS sequence"/>
</dbReference>
<dbReference type="EMBL" id="JAGRRH010000006">
    <property type="protein sequence ID" value="KAG7368004.1"/>
    <property type="molecule type" value="Genomic_DNA"/>
</dbReference>
<feature type="transmembrane region" description="Helical" evidence="1">
    <location>
        <begin position="184"/>
        <end position="203"/>
    </location>
</feature>
<sequence length="274" mass="29654">MMLAKETIISILVKGLAVWVVVVSTLGHLYKIEAFSSPSLIKTRPIIGGSSPRSFTYNNVPLFSSPETAADTTPPAKSSVLPKKMAINGASPQQSKFPSRFSINVTNMMNRVRQLSNIASFLCVLDCTILPIITVALPLLGVLNLGAAQMEALHELGHSLALFFVLPVGSLTTVLNYRSHRKPWIASMAVMGLLLVGIANSHFHLAASSSTPQWISHSLHMIQHCGPWHRLVNISGCALLLGSNYLSQRQGCAHQNHGASCSHDHEHGHGDHDH</sequence>
<dbReference type="GO" id="GO:0015097">
    <property type="term" value="F:mercury ion transmembrane transporter activity"/>
    <property type="evidence" value="ECO:0007669"/>
    <property type="project" value="InterPro"/>
</dbReference>
<accession>A0A9K3LU19</accession>
<organism evidence="2 3">
    <name type="scientific">Nitzschia inconspicua</name>
    <dbReference type="NCBI Taxonomy" id="303405"/>
    <lineage>
        <taxon>Eukaryota</taxon>
        <taxon>Sar</taxon>
        <taxon>Stramenopiles</taxon>
        <taxon>Ochrophyta</taxon>
        <taxon>Bacillariophyta</taxon>
        <taxon>Bacillariophyceae</taxon>
        <taxon>Bacillariophycidae</taxon>
        <taxon>Bacillariales</taxon>
        <taxon>Bacillariaceae</taxon>
        <taxon>Nitzschia</taxon>
    </lineage>
</organism>
<dbReference type="InterPro" id="IPR004891">
    <property type="entry name" value="Mercury-R_MerC"/>
</dbReference>
<name>A0A9K3LU19_9STRA</name>
<evidence type="ECO:0000313" key="2">
    <source>
        <dbReference type="EMBL" id="KAG7368004.1"/>
    </source>
</evidence>
<evidence type="ECO:0000256" key="1">
    <source>
        <dbReference type="SAM" id="Phobius"/>
    </source>
</evidence>
<feature type="transmembrane region" description="Helical" evidence="1">
    <location>
        <begin position="118"/>
        <end position="140"/>
    </location>
</feature>
<protein>
    <submittedName>
        <fullName evidence="2">MerC mercury resistance protein</fullName>
    </submittedName>
</protein>
<dbReference type="OrthoDB" id="45840at2759"/>
<comment type="caution">
    <text evidence="2">The sequence shown here is derived from an EMBL/GenBank/DDBJ whole genome shotgun (WGS) entry which is preliminary data.</text>
</comment>